<dbReference type="AlphaFoldDB" id="A0A0F9GFG7"/>
<gene>
    <name evidence="1" type="ORF">LCGC14_1832850</name>
</gene>
<accession>A0A0F9GFG7</accession>
<proteinExistence type="predicted"/>
<comment type="caution">
    <text evidence="1">The sequence shown here is derived from an EMBL/GenBank/DDBJ whole genome shotgun (WGS) entry which is preliminary data.</text>
</comment>
<dbReference type="EMBL" id="LAZR01018130">
    <property type="protein sequence ID" value="KKL97599.1"/>
    <property type="molecule type" value="Genomic_DNA"/>
</dbReference>
<organism evidence="1">
    <name type="scientific">marine sediment metagenome</name>
    <dbReference type="NCBI Taxonomy" id="412755"/>
    <lineage>
        <taxon>unclassified sequences</taxon>
        <taxon>metagenomes</taxon>
        <taxon>ecological metagenomes</taxon>
    </lineage>
</organism>
<evidence type="ECO:0000313" key="1">
    <source>
        <dbReference type="EMBL" id="KKL97599.1"/>
    </source>
</evidence>
<name>A0A0F9GFG7_9ZZZZ</name>
<reference evidence="1" key="1">
    <citation type="journal article" date="2015" name="Nature">
        <title>Complex archaea that bridge the gap between prokaryotes and eukaryotes.</title>
        <authorList>
            <person name="Spang A."/>
            <person name="Saw J.H."/>
            <person name="Jorgensen S.L."/>
            <person name="Zaremba-Niedzwiedzka K."/>
            <person name="Martijn J."/>
            <person name="Lind A.E."/>
            <person name="van Eijk R."/>
            <person name="Schleper C."/>
            <person name="Guy L."/>
            <person name="Ettema T.J."/>
        </authorList>
    </citation>
    <scope>NUCLEOTIDE SEQUENCE</scope>
</reference>
<sequence length="757" mass="84447">MLTRILRSLGFVSGSGGGHGIVRPEDGTKFLEVANGDLWLARGDTLIYKSTNKGLSWSPIANRTDDIRGMFYDRTANIIYCVEAKEDSVLDDRKVFYIDLDDSDNVVEMGSWTPPLSVIDASGMDIFKIGSDFYVTDIFEGPAAVTGIQIRKWNDPNWDQVATLVTDIAGQRPTPFLVTVVGTDAYFLQENTSSNNIDLLKFDSTGPTLTSIFATGAYQLDTVETTVIVYDDSDNLTFILNKDADGLNYLQRWNITGASITELGRFDVVFMRDGFNSGVVPNESVKGFGLTDEKIYEIKPKHGSIILRQDASGITDDNWEAISDNIAMNVDGDMFEFTEVSNEIDEIEYDYGIIGIPQVGFFIAHPDFQTNWNKGDSIKIYDQFDVLEFWGIIKDKSRDDRGFYRFDIDSFGNEVYRVQYDNDYSADDLDTKQKDIIDNACDFCYRSSSIVGTTTTFDYKYKRAIAYLFYLGRFLERQIPYIEPDGLIHTEAYDGQTKQAQFYGATYNFKDDDDGAEPSGWVSNNDANCTSTIISDLDGHKKVLKLTDNNGAGKAEITNSYSIQTDATIEIYIAKSDLTNGVGYFETYENVTLITRIYVFEDDILAGVNGAPDTVVKAAAFSATDTLIHIKIVLNSSANTYDIYVDGILEANNHAYFNNSVNGINKTTVRTIDSHTGFSVYYDAIGNSFDPAYTVGDNSVGWELSNHWQNAHFIDIPDIRDIQPGYFEGNTGITRATVRYKDNTLSTKPTIPGSGKT</sequence>
<feature type="non-terminal residue" evidence="1">
    <location>
        <position position="757"/>
    </location>
</feature>
<protein>
    <submittedName>
        <fullName evidence="1">Uncharacterized protein</fullName>
    </submittedName>
</protein>